<dbReference type="Proteomes" id="UP001501170">
    <property type="component" value="Unassembled WGS sequence"/>
</dbReference>
<keyword evidence="2" id="KW-1185">Reference proteome</keyword>
<comment type="caution">
    <text evidence="1">The sequence shown here is derived from an EMBL/GenBank/DDBJ whole genome shotgun (WGS) entry which is preliminary data.</text>
</comment>
<evidence type="ECO:0000313" key="1">
    <source>
        <dbReference type="EMBL" id="GAA2375751.1"/>
    </source>
</evidence>
<proteinExistence type="predicted"/>
<reference evidence="1 2" key="1">
    <citation type="journal article" date="2019" name="Int. J. Syst. Evol. Microbiol.">
        <title>The Global Catalogue of Microorganisms (GCM) 10K type strain sequencing project: providing services to taxonomists for standard genome sequencing and annotation.</title>
        <authorList>
            <consortium name="The Broad Institute Genomics Platform"/>
            <consortium name="The Broad Institute Genome Sequencing Center for Infectious Disease"/>
            <person name="Wu L."/>
            <person name="Ma J."/>
        </authorList>
    </citation>
    <scope>NUCLEOTIDE SEQUENCE [LARGE SCALE GENOMIC DNA]</scope>
    <source>
        <strain evidence="1 2">JCM 16227</strain>
    </source>
</reference>
<dbReference type="EMBL" id="BAAARB010000005">
    <property type="protein sequence ID" value="GAA2375751.1"/>
    <property type="molecule type" value="Genomic_DNA"/>
</dbReference>
<evidence type="ECO:0008006" key="3">
    <source>
        <dbReference type="Google" id="ProtNLM"/>
    </source>
</evidence>
<name>A0ABN3HCA7_9ACTN</name>
<gene>
    <name evidence="1" type="ORF">GCM10009855_13740</name>
</gene>
<evidence type="ECO:0000313" key="2">
    <source>
        <dbReference type="Proteomes" id="UP001501170"/>
    </source>
</evidence>
<organism evidence="1 2">
    <name type="scientific">Gordonia cholesterolivorans</name>
    <dbReference type="NCBI Taxonomy" id="559625"/>
    <lineage>
        <taxon>Bacteria</taxon>
        <taxon>Bacillati</taxon>
        <taxon>Actinomycetota</taxon>
        <taxon>Actinomycetes</taxon>
        <taxon>Mycobacteriales</taxon>
        <taxon>Gordoniaceae</taxon>
        <taxon>Gordonia</taxon>
    </lineage>
</organism>
<sequence length="106" mass="11420">MPAHIDLYRAHGLDRHGSCMQLAQQLKAQLKGADPRDTVTRGRIEVARDILGGKKSRESYDRHLADPGAPTITEPVLAGMAAKAKKSRSSWEWAAAIGGAIGWFAG</sequence>
<accession>A0ABN3HCA7</accession>
<dbReference type="RefSeq" id="WP_346075558.1">
    <property type="nucleotide sequence ID" value="NZ_BAAARB010000005.1"/>
</dbReference>
<protein>
    <recommendedName>
        <fullName evidence="3">J domain-containing protein</fullName>
    </recommendedName>
</protein>